<keyword evidence="4 5" id="KW-0472">Membrane</keyword>
<dbReference type="GO" id="GO:0032259">
    <property type="term" value="P:methylation"/>
    <property type="evidence" value="ECO:0007669"/>
    <property type="project" value="UniProtKB-KW"/>
</dbReference>
<dbReference type="InParanoid" id="A0A0C2TD51"/>
<dbReference type="Proteomes" id="UP000054549">
    <property type="component" value="Unassembled WGS sequence"/>
</dbReference>
<accession>A0A0C2TD51</accession>
<keyword evidence="5" id="KW-0489">Methyltransferase</keyword>
<feature type="transmembrane region" description="Helical" evidence="5">
    <location>
        <begin position="66"/>
        <end position="85"/>
    </location>
</feature>
<dbReference type="EC" id="2.1.1.100" evidence="5"/>
<protein>
    <recommendedName>
        <fullName evidence="5">Protein-S-isoprenylcysteine O-methyltransferase</fullName>
        <ecNumber evidence="5">2.1.1.100</ecNumber>
    </recommendedName>
</protein>
<dbReference type="Gene3D" id="1.20.120.1630">
    <property type="match status" value="1"/>
</dbReference>
<keyword evidence="2 5" id="KW-0812">Transmembrane</keyword>
<dbReference type="GO" id="GO:0004671">
    <property type="term" value="F:protein C-terminal S-isoprenylcysteine carboxyl O-methyltransferase activity"/>
    <property type="evidence" value="ECO:0007669"/>
    <property type="project" value="UniProtKB-EC"/>
</dbReference>
<comment type="subcellular location">
    <subcellularLocation>
        <location evidence="5">Endoplasmic reticulum membrane</location>
        <topology evidence="5">Multi-pass membrane protein</topology>
    </subcellularLocation>
    <subcellularLocation>
        <location evidence="1">Membrane</location>
        <topology evidence="1">Multi-pass membrane protein</topology>
    </subcellularLocation>
</comment>
<feature type="transmembrane region" description="Helical" evidence="5">
    <location>
        <begin position="40"/>
        <end position="60"/>
    </location>
</feature>
<evidence type="ECO:0000313" key="6">
    <source>
        <dbReference type="EMBL" id="KIL64739.1"/>
    </source>
</evidence>
<dbReference type="Pfam" id="PF04140">
    <property type="entry name" value="ICMT"/>
    <property type="match status" value="1"/>
</dbReference>
<evidence type="ECO:0000313" key="7">
    <source>
        <dbReference type="Proteomes" id="UP000054549"/>
    </source>
</evidence>
<evidence type="ECO:0000256" key="3">
    <source>
        <dbReference type="ARBA" id="ARBA00022989"/>
    </source>
</evidence>
<keyword evidence="5" id="KW-0256">Endoplasmic reticulum</keyword>
<keyword evidence="5" id="KW-0949">S-adenosyl-L-methionine</keyword>
<keyword evidence="3 5" id="KW-1133">Transmembrane helix</keyword>
<dbReference type="STRING" id="946122.A0A0C2TD51"/>
<dbReference type="InterPro" id="IPR007269">
    <property type="entry name" value="ICMT_MeTrfase"/>
</dbReference>
<organism evidence="6 7">
    <name type="scientific">Amanita muscaria (strain Koide BX008)</name>
    <dbReference type="NCBI Taxonomy" id="946122"/>
    <lineage>
        <taxon>Eukaryota</taxon>
        <taxon>Fungi</taxon>
        <taxon>Dikarya</taxon>
        <taxon>Basidiomycota</taxon>
        <taxon>Agaricomycotina</taxon>
        <taxon>Agaricomycetes</taxon>
        <taxon>Agaricomycetidae</taxon>
        <taxon>Agaricales</taxon>
        <taxon>Pluteineae</taxon>
        <taxon>Amanitaceae</taxon>
        <taxon>Amanita</taxon>
    </lineage>
</organism>
<proteinExistence type="inferred from homology"/>
<dbReference type="EMBL" id="KN818247">
    <property type="protein sequence ID" value="KIL64739.1"/>
    <property type="molecule type" value="Genomic_DNA"/>
</dbReference>
<dbReference type="PANTHER" id="PTHR12714:SF9">
    <property type="entry name" value="PROTEIN-S-ISOPRENYLCYSTEINE O-METHYLTRANSFERASE"/>
    <property type="match status" value="1"/>
</dbReference>
<dbReference type="OrthoDB" id="422086at2759"/>
<comment type="caution">
    <text evidence="5">Lacks conserved residue(s) required for the propagation of feature annotation.</text>
</comment>
<dbReference type="HOGENOM" id="CLU_065200_6_2_1"/>
<evidence type="ECO:0000256" key="4">
    <source>
        <dbReference type="ARBA" id="ARBA00023136"/>
    </source>
</evidence>
<gene>
    <name evidence="6" type="ORF">M378DRAFT_162876</name>
</gene>
<evidence type="ECO:0000256" key="2">
    <source>
        <dbReference type="ARBA" id="ARBA00022692"/>
    </source>
</evidence>
<reference evidence="6 7" key="1">
    <citation type="submission" date="2014-04" db="EMBL/GenBank/DDBJ databases">
        <title>Evolutionary Origins and Diversification of the Mycorrhizal Mutualists.</title>
        <authorList>
            <consortium name="DOE Joint Genome Institute"/>
            <consortium name="Mycorrhizal Genomics Consortium"/>
            <person name="Kohler A."/>
            <person name="Kuo A."/>
            <person name="Nagy L.G."/>
            <person name="Floudas D."/>
            <person name="Copeland A."/>
            <person name="Barry K.W."/>
            <person name="Cichocki N."/>
            <person name="Veneault-Fourrey C."/>
            <person name="LaButti K."/>
            <person name="Lindquist E.A."/>
            <person name="Lipzen A."/>
            <person name="Lundell T."/>
            <person name="Morin E."/>
            <person name="Murat C."/>
            <person name="Riley R."/>
            <person name="Ohm R."/>
            <person name="Sun H."/>
            <person name="Tunlid A."/>
            <person name="Henrissat B."/>
            <person name="Grigoriev I.V."/>
            <person name="Hibbett D.S."/>
            <person name="Martin F."/>
        </authorList>
    </citation>
    <scope>NUCLEOTIDE SEQUENCE [LARGE SCALE GENOMIC DNA]</scope>
    <source>
        <strain evidence="6 7">Koide BX008</strain>
    </source>
</reference>
<comment type="catalytic activity">
    <reaction evidence="5">
        <text>[protein]-C-terminal S-[(2E,6E)-farnesyl]-L-cysteine + S-adenosyl-L-methionine = [protein]-C-terminal S-[(2E,6E)-farnesyl]-L-cysteine methyl ester + S-adenosyl-L-homocysteine</text>
        <dbReference type="Rhea" id="RHEA:21672"/>
        <dbReference type="Rhea" id="RHEA-COMP:12125"/>
        <dbReference type="Rhea" id="RHEA-COMP:12126"/>
        <dbReference type="ChEBI" id="CHEBI:57856"/>
        <dbReference type="ChEBI" id="CHEBI:59789"/>
        <dbReference type="ChEBI" id="CHEBI:90510"/>
        <dbReference type="ChEBI" id="CHEBI:90511"/>
        <dbReference type="EC" id="2.1.1.100"/>
    </reaction>
</comment>
<keyword evidence="7" id="KW-1185">Reference proteome</keyword>
<name>A0A0C2TD51_AMAMK</name>
<sequence>MLRLRCYRELGKHFTFELTIHKDHALVTTGPYSFVRHPSYTALFLGCFALYLLHGTRGSWVRESGLIQTIPGSLFVYTLLVHTLMSLAGMSKRMYVEDRELRARFGEKWDDWASSVPYALVPGMV</sequence>
<comment type="similarity">
    <text evidence="5">Belongs to the class VI-like SAM-binding methyltransferase superfamily. Isoprenylcysteine carboxyl methyltransferase family.</text>
</comment>
<dbReference type="GO" id="GO:0005789">
    <property type="term" value="C:endoplasmic reticulum membrane"/>
    <property type="evidence" value="ECO:0007669"/>
    <property type="project" value="UniProtKB-SubCell"/>
</dbReference>
<dbReference type="AlphaFoldDB" id="A0A0C2TD51"/>
<evidence type="ECO:0000256" key="1">
    <source>
        <dbReference type="ARBA" id="ARBA00004141"/>
    </source>
</evidence>
<dbReference type="PANTHER" id="PTHR12714">
    <property type="entry name" value="PROTEIN-S ISOPRENYLCYSTEINE O-METHYLTRANSFERASE"/>
    <property type="match status" value="1"/>
</dbReference>
<evidence type="ECO:0000256" key="5">
    <source>
        <dbReference type="RuleBase" id="RU362022"/>
    </source>
</evidence>
<keyword evidence="5" id="KW-0808">Transferase</keyword>